<dbReference type="InterPro" id="IPR037523">
    <property type="entry name" value="VOC_core"/>
</dbReference>
<evidence type="ECO:0000313" key="4">
    <source>
        <dbReference type="Proteomes" id="UP000535890"/>
    </source>
</evidence>
<sequence>MSIRVDHHGLTVADLDASVAFFTEVLGFTEERRAHLTGPFAADVVGVPGADIRTAVLALEGSLLELLAYAAPVAAAAVSDGPEVPGSMHLAFAVDDLPGIVAAAAPYGWAPPGRPATMSVGARAGTTFSYLRDGSGATVELIAAPH</sequence>
<dbReference type="GO" id="GO:0046491">
    <property type="term" value="P:L-methylmalonyl-CoA metabolic process"/>
    <property type="evidence" value="ECO:0007669"/>
    <property type="project" value="TreeGrafter"/>
</dbReference>
<keyword evidence="3" id="KW-0223">Dioxygenase</keyword>
<keyword evidence="4" id="KW-1185">Reference proteome</keyword>
<dbReference type="InterPro" id="IPR051785">
    <property type="entry name" value="MMCE/EMCE_epimerase"/>
</dbReference>
<dbReference type="Gene3D" id="3.10.180.10">
    <property type="entry name" value="2,3-Dihydroxybiphenyl 1,2-Dioxygenase, domain 1"/>
    <property type="match status" value="1"/>
</dbReference>
<organism evidence="3 4">
    <name type="scientific">Actinomycetospora corticicola</name>
    <dbReference type="NCBI Taxonomy" id="663602"/>
    <lineage>
        <taxon>Bacteria</taxon>
        <taxon>Bacillati</taxon>
        <taxon>Actinomycetota</taxon>
        <taxon>Actinomycetes</taxon>
        <taxon>Pseudonocardiales</taxon>
        <taxon>Pseudonocardiaceae</taxon>
        <taxon>Actinomycetospora</taxon>
    </lineage>
</organism>
<dbReference type="InterPro" id="IPR004360">
    <property type="entry name" value="Glyas_Fos-R_dOase_dom"/>
</dbReference>
<name>A0A7Y9E238_9PSEU</name>
<dbReference type="GO" id="GO:0051213">
    <property type="term" value="F:dioxygenase activity"/>
    <property type="evidence" value="ECO:0007669"/>
    <property type="project" value="UniProtKB-KW"/>
</dbReference>
<keyword evidence="1" id="KW-0479">Metal-binding</keyword>
<keyword evidence="3" id="KW-0456">Lyase</keyword>
<accession>A0A7Y9E238</accession>
<comment type="caution">
    <text evidence="3">The sequence shown here is derived from an EMBL/GenBank/DDBJ whole genome shotgun (WGS) entry which is preliminary data.</text>
</comment>
<dbReference type="RefSeq" id="WP_179796909.1">
    <property type="nucleotide sequence ID" value="NZ_BAABHP010000023.1"/>
</dbReference>
<dbReference type="PANTHER" id="PTHR43048:SF5">
    <property type="entry name" value="BLR5325 PROTEIN"/>
    <property type="match status" value="1"/>
</dbReference>
<evidence type="ECO:0000313" key="3">
    <source>
        <dbReference type="EMBL" id="NYD39612.1"/>
    </source>
</evidence>
<feature type="domain" description="VOC" evidence="2">
    <location>
        <begin position="4"/>
        <end position="144"/>
    </location>
</feature>
<dbReference type="SUPFAM" id="SSF54593">
    <property type="entry name" value="Glyoxalase/Bleomycin resistance protein/Dihydroxybiphenyl dioxygenase"/>
    <property type="match status" value="1"/>
</dbReference>
<evidence type="ECO:0000259" key="2">
    <source>
        <dbReference type="PROSITE" id="PS51819"/>
    </source>
</evidence>
<dbReference type="PROSITE" id="PS51819">
    <property type="entry name" value="VOC"/>
    <property type="match status" value="1"/>
</dbReference>
<dbReference type="Pfam" id="PF00903">
    <property type="entry name" value="Glyoxalase"/>
    <property type="match status" value="1"/>
</dbReference>
<dbReference type="GO" id="GO:0046872">
    <property type="term" value="F:metal ion binding"/>
    <property type="evidence" value="ECO:0007669"/>
    <property type="project" value="UniProtKB-KW"/>
</dbReference>
<dbReference type="InterPro" id="IPR029068">
    <property type="entry name" value="Glyas_Bleomycin-R_OHBP_Dase"/>
</dbReference>
<dbReference type="GO" id="GO:0016829">
    <property type="term" value="F:lyase activity"/>
    <property type="evidence" value="ECO:0007669"/>
    <property type="project" value="UniProtKB-KW"/>
</dbReference>
<evidence type="ECO:0000256" key="1">
    <source>
        <dbReference type="ARBA" id="ARBA00022723"/>
    </source>
</evidence>
<dbReference type="EMBL" id="JACCBN010000001">
    <property type="protein sequence ID" value="NYD39612.1"/>
    <property type="molecule type" value="Genomic_DNA"/>
</dbReference>
<dbReference type="PANTHER" id="PTHR43048">
    <property type="entry name" value="METHYLMALONYL-COA EPIMERASE"/>
    <property type="match status" value="1"/>
</dbReference>
<reference evidence="3 4" key="1">
    <citation type="submission" date="2020-07" db="EMBL/GenBank/DDBJ databases">
        <title>Sequencing the genomes of 1000 actinobacteria strains.</title>
        <authorList>
            <person name="Klenk H.-P."/>
        </authorList>
    </citation>
    <scope>NUCLEOTIDE SEQUENCE [LARGE SCALE GENOMIC DNA]</scope>
    <source>
        <strain evidence="3 4">DSM 45772</strain>
    </source>
</reference>
<protein>
    <submittedName>
        <fullName evidence="3">Catechol 2,3-dioxygenase-like lactoylglutathione lyase family enzyme</fullName>
    </submittedName>
</protein>
<proteinExistence type="predicted"/>
<dbReference type="Proteomes" id="UP000535890">
    <property type="component" value="Unassembled WGS sequence"/>
</dbReference>
<dbReference type="AlphaFoldDB" id="A0A7Y9E238"/>
<gene>
    <name evidence="3" type="ORF">BJ983_005714</name>
</gene>
<dbReference type="GO" id="GO:0004493">
    <property type="term" value="F:methylmalonyl-CoA epimerase activity"/>
    <property type="evidence" value="ECO:0007669"/>
    <property type="project" value="TreeGrafter"/>
</dbReference>
<keyword evidence="3" id="KW-0560">Oxidoreductase</keyword>